<gene>
    <name evidence="1" type="ORF">FB45DRAFT_881863</name>
</gene>
<reference evidence="1" key="1">
    <citation type="submission" date="2023-03" db="EMBL/GenBank/DDBJ databases">
        <title>Massive genome expansion in bonnet fungi (Mycena s.s.) driven by repeated elements and novel gene families across ecological guilds.</title>
        <authorList>
            <consortium name="Lawrence Berkeley National Laboratory"/>
            <person name="Harder C.B."/>
            <person name="Miyauchi S."/>
            <person name="Viragh M."/>
            <person name="Kuo A."/>
            <person name="Thoen E."/>
            <person name="Andreopoulos B."/>
            <person name="Lu D."/>
            <person name="Skrede I."/>
            <person name="Drula E."/>
            <person name="Henrissat B."/>
            <person name="Morin E."/>
            <person name="Kohler A."/>
            <person name="Barry K."/>
            <person name="LaButti K."/>
            <person name="Morin E."/>
            <person name="Salamov A."/>
            <person name="Lipzen A."/>
            <person name="Mereny Z."/>
            <person name="Hegedus B."/>
            <person name="Baldrian P."/>
            <person name="Stursova M."/>
            <person name="Weitz H."/>
            <person name="Taylor A."/>
            <person name="Grigoriev I.V."/>
            <person name="Nagy L.G."/>
            <person name="Martin F."/>
            <person name="Kauserud H."/>
        </authorList>
    </citation>
    <scope>NUCLEOTIDE SEQUENCE</scope>
    <source>
        <strain evidence="1">9284</strain>
    </source>
</reference>
<keyword evidence="2" id="KW-1185">Reference proteome</keyword>
<comment type="caution">
    <text evidence="1">The sequence shown here is derived from an EMBL/GenBank/DDBJ whole genome shotgun (WGS) entry which is preliminary data.</text>
</comment>
<organism evidence="1 2">
    <name type="scientific">Roridomyces roridus</name>
    <dbReference type="NCBI Taxonomy" id="1738132"/>
    <lineage>
        <taxon>Eukaryota</taxon>
        <taxon>Fungi</taxon>
        <taxon>Dikarya</taxon>
        <taxon>Basidiomycota</taxon>
        <taxon>Agaricomycotina</taxon>
        <taxon>Agaricomycetes</taxon>
        <taxon>Agaricomycetidae</taxon>
        <taxon>Agaricales</taxon>
        <taxon>Marasmiineae</taxon>
        <taxon>Mycenaceae</taxon>
        <taxon>Roridomyces</taxon>
    </lineage>
</organism>
<evidence type="ECO:0000313" key="2">
    <source>
        <dbReference type="Proteomes" id="UP001221142"/>
    </source>
</evidence>
<evidence type="ECO:0000313" key="1">
    <source>
        <dbReference type="EMBL" id="KAJ7603364.1"/>
    </source>
</evidence>
<accession>A0AAD7AXL0</accession>
<proteinExistence type="predicted"/>
<dbReference type="Proteomes" id="UP001221142">
    <property type="component" value="Unassembled WGS sequence"/>
</dbReference>
<dbReference type="AlphaFoldDB" id="A0AAD7AXL0"/>
<name>A0AAD7AXL0_9AGAR</name>
<protein>
    <submittedName>
        <fullName evidence="1">Uncharacterized protein</fullName>
    </submittedName>
</protein>
<dbReference type="EMBL" id="JARKIF010000148">
    <property type="protein sequence ID" value="KAJ7603364.1"/>
    <property type="molecule type" value="Genomic_DNA"/>
</dbReference>
<sequence>MTIHWAGDENRFWRLTDISSIFKLPALQRLALSSAALLDDLIEHLTDLPAAISAVLALPRALRWCRVSNLCYYIYYDPRNREHDMALPEDFREALWQQHQENLKLPIVEWLTNADIWLSYGPIWSSGNGMVVIRKIWIRQLTQIVANWQQSLPIDKLSECPGPDPLSTFHGKLSPIVRDCRELWHCFTVGSQAVD</sequence>